<proteinExistence type="predicted"/>
<sequence length="100" mass="11359">MAEKELCALCRTNSESDVVHICGFCAQMMLEADQEYLKRMYELAKSKNSMDQMWAINCFINKEGVDGSSGKKPGRGESIKRVFNRTGSSRFARSIERPVR</sequence>
<dbReference type="EMBL" id="MT141877">
    <property type="protein sequence ID" value="QJA71486.1"/>
    <property type="molecule type" value="Genomic_DNA"/>
</dbReference>
<evidence type="ECO:0000313" key="1">
    <source>
        <dbReference type="EMBL" id="QJA71486.1"/>
    </source>
</evidence>
<organism evidence="1">
    <name type="scientific">viral metagenome</name>
    <dbReference type="NCBI Taxonomy" id="1070528"/>
    <lineage>
        <taxon>unclassified sequences</taxon>
        <taxon>metagenomes</taxon>
        <taxon>organismal metagenomes</taxon>
    </lineage>
</organism>
<reference evidence="1" key="1">
    <citation type="submission" date="2020-03" db="EMBL/GenBank/DDBJ databases">
        <title>The deep terrestrial virosphere.</title>
        <authorList>
            <person name="Holmfeldt K."/>
            <person name="Nilsson E."/>
            <person name="Simone D."/>
            <person name="Lopez-Fernandez M."/>
            <person name="Wu X."/>
            <person name="de Brujin I."/>
            <person name="Lundin D."/>
            <person name="Andersson A."/>
            <person name="Bertilsson S."/>
            <person name="Dopson M."/>
        </authorList>
    </citation>
    <scope>NUCLEOTIDE SEQUENCE</scope>
    <source>
        <strain evidence="1">MM415A03156</strain>
    </source>
</reference>
<accession>A0A6M3JNL7</accession>
<dbReference type="AlphaFoldDB" id="A0A6M3JNL7"/>
<gene>
    <name evidence="1" type="ORF">MM415A03156_0001</name>
</gene>
<name>A0A6M3JNL7_9ZZZZ</name>
<protein>
    <submittedName>
        <fullName evidence="1">Uncharacterized protein</fullName>
    </submittedName>
</protein>